<organism evidence="9 10">
    <name type="scientific">Peribacillus deserti</name>
    <dbReference type="NCBI Taxonomy" id="673318"/>
    <lineage>
        <taxon>Bacteria</taxon>
        <taxon>Bacillati</taxon>
        <taxon>Bacillota</taxon>
        <taxon>Bacilli</taxon>
        <taxon>Bacillales</taxon>
        <taxon>Bacillaceae</taxon>
        <taxon>Peribacillus</taxon>
    </lineage>
</organism>
<dbReference type="PANTHER" id="PTHR43744:SF6">
    <property type="entry name" value="ABC TRANSPORTER PERMEASE PROTEIN YESQ-RELATED"/>
    <property type="match status" value="1"/>
</dbReference>
<dbReference type="PANTHER" id="PTHR43744">
    <property type="entry name" value="ABC TRANSPORTER PERMEASE PROTEIN MG189-RELATED-RELATED"/>
    <property type="match status" value="1"/>
</dbReference>
<sequence length="295" mass="33536">MENSPALEKTSINVVQRKLGSTKKTRRYQTAVVYVILILFSLAFIIPFLWLVSGSLKSSSELFTNPGIPKVFHWQNYTQAFSEFPFFLYLKNTLFITSMNIIGSVISCTLIAYGFSRIEWKGRDAVFVLVLVTMLLPFQVTMIPLFMLFQKLGWIGTFLPLTVTPFFGNPFFIFLLRQFFISIPKELSEAAKLDGASEFRIYWNVILPLSKPVIMTVIIFAFLASWGDFIGPLVFLNDNSLYTLSLGIQQIMSVNDPRWPLLLAVGVSMTLPVLIIFFVLQKYFIQGIALSGIKE</sequence>
<feature type="transmembrane region" description="Helical" evidence="7">
    <location>
        <begin position="125"/>
        <end position="149"/>
    </location>
</feature>
<evidence type="ECO:0000256" key="1">
    <source>
        <dbReference type="ARBA" id="ARBA00004651"/>
    </source>
</evidence>
<gene>
    <name evidence="9" type="ORF">JOC77_001063</name>
</gene>
<evidence type="ECO:0000313" key="10">
    <source>
        <dbReference type="Proteomes" id="UP000823486"/>
    </source>
</evidence>
<dbReference type="EMBL" id="JAFBFI010000003">
    <property type="protein sequence ID" value="MBM7691656.1"/>
    <property type="molecule type" value="Genomic_DNA"/>
</dbReference>
<evidence type="ECO:0000256" key="5">
    <source>
        <dbReference type="ARBA" id="ARBA00022989"/>
    </source>
</evidence>
<dbReference type="PROSITE" id="PS50928">
    <property type="entry name" value="ABC_TM1"/>
    <property type="match status" value="1"/>
</dbReference>
<proteinExistence type="inferred from homology"/>
<evidence type="ECO:0000259" key="8">
    <source>
        <dbReference type="PROSITE" id="PS50928"/>
    </source>
</evidence>
<comment type="similarity">
    <text evidence="7">Belongs to the binding-protein-dependent transport system permease family.</text>
</comment>
<keyword evidence="3" id="KW-1003">Cell membrane</keyword>
<dbReference type="Proteomes" id="UP000823486">
    <property type="component" value="Unassembled WGS sequence"/>
</dbReference>
<evidence type="ECO:0000313" key="9">
    <source>
        <dbReference type="EMBL" id="MBM7691656.1"/>
    </source>
</evidence>
<dbReference type="CDD" id="cd06261">
    <property type="entry name" value="TM_PBP2"/>
    <property type="match status" value="1"/>
</dbReference>
<keyword evidence="10" id="KW-1185">Reference proteome</keyword>
<keyword evidence="5 7" id="KW-1133">Transmembrane helix</keyword>
<feature type="transmembrane region" description="Helical" evidence="7">
    <location>
        <begin position="201"/>
        <end position="226"/>
    </location>
</feature>
<evidence type="ECO:0000256" key="2">
    <source>
        <dbReference type="ARBA" id="ARBA00022448"/>
    </source>
</evidence>
<evidence type="ECO:0000256" key="7">
    <source>
        <dbReference type="RuleBase" id="RU363032"/>
    </source>
</evidence>
<reference evidence="9 10" key="1">
    <citation type="submission" date="2021-01" db="EMBL/GenBank/DDBJ databases">
        <title>Genomic Encyclopedia of Type Strains, Phase IV (KMG-IV): sequencing the most valuable type-strain genomes for metagenomic binning, comparative biology and taxonomic classification.</title>
        <authorList>
            <person name="Goeker M."/>
        </authorList>
    </citation>
    <scope>NUCLEOTIDE SEQUENCE [LARGE SCALE GENOMIC DNA]</scope>
    <source>
        <strain evidence="9 10">DSM 105482</strain>
    </source>
</reference>
<dbReference type="InterPro" id="IPR035906">
    <property type="entry name" value="MetI-like_sf"/>
</dbReference>
<evidence type="ECO:0000256" key="6">
    <source>
        <dbReference type="ARBA" id="ARBA00023136"/>
    </source>
</evidence>
<keyword evidence="4 7" id="KW-0812">Transmembrane</keyword>
<feature type="transmembrane region" description="Helical" evidence="7">
    <location>
        <begin position="155"/>
        <end position="180"/>
    </location>
</feature>
<name>A0ABS2QES4_9BACI</name>
<comment type="subcellular location">
    <subcellularLocation>
        <location evidence="1 7">Cell membrane</location>
        <topology evidence="1 7">Multi-pass membrane protein</topology>
    </subcellularLocation>
</comment>
<protein>
    <submittedName>
        <fullName evidence="9">ABC-type glycerol-3-phosphate transport system permease component</fullName>
    </submittedName>
</protein>
<feature type="transmembrane region" description="Helical" evidence="7">
    <location>
        <begin position="31"/>
        <end position="52"/>
    </location>
</feature>
<keyword evidence="6 7" id="KW-0472">Membrane</keyword>
<feature type="domain" description="ABC transmembrane type-1" evidence="8">
    <location>
        <begin position="90"/>
        <end position="280"/>
    </location>
</feature>
<feature type="transmembrane region" description="Helical" evidence="7">
    <location>
        <begin position="94"/>
        <end position="113"/>
    </location>
</feature>
<dbReference type="InterPro" id="IPR000515">
    <property type="entry name" value="MetI-like"/>
</dbReference>
<keyword evidence="2 7" id="KW-0813">Transport</keyword>
<comment type="caution">
    <text evidence="9">The sequence shown here is derived from an EMBL/GenBank/DDBJ whole genome shotgun (WGS) entry which is preliminary data.</text>
</comment>
<feature type="transmembrane region" description="Helical" evidence="7">
    <location>
        <begin position="259"/>
        <end position="280"/>
    </location>
</feature>
<evidence type="ECO:0000256" key="3">
    <source>
        <dbReference type="ARBA" id="ARBA00022475"/>
    </source>
</evidence>
<dbReference type="RefSeq" id="WP_204539564.1">
    <property type="nucleotide sequence ID" value="NZ_JAFBFI010000003.1"/>
</dbReference>
<dbReference type="Gene3D" id="1.10.3720.10">
    <property type="entry name" value="MetI-like"/>
    <property type="match status" value="1"/>
</dbReference>
<evidence type="ECO:0000256" key="4">
    <source>
        <dbReference type="ARBA" id="ARBA00022692"/>
    </source>
</evidence>
<accession>A0ABS2QES4</accession>
<dbReference type="Pfam" id="PF00528">
    <property type="entry name" value="BPD_transp_1"/>
    <property type="match status" value="1"/>
</dbReference>
<dbReference type="SUPFAM" id="SSF161098">
    <property type="entry name" value="MetI-like"/>
    <property type="match status" value="1"/>
</dbReference>